<name>A0A8S5TNI1_9CAUD</name>
<reference evidence="1" key="1">
    <citation type="journal article" date="2021" name="Proc. Natl. Acad. Sci. U.S.A.">
        <title>A Catalog of Tens of Thousands of Viruses from Human Metagenomes Reveals Hidden Associations with Chronic Diseases.</title>
        <authorList>
            <person name="Tisza M.J."/>
            <person name="Buck C.B."/>
        </authorList>
    </citation>
    <scope>NUCLEOTIDE SEQUENCE</scope>
    <source>
        <strain evidence="1">Ct90d35</strain>
    </source>
</reference>
<dbReference type="EMBL" id="BK032865">
    <property type="protein sequence ID" value="DAF64687.1"/>
    <property type="molecule type" value="Genomic_DNA"/>
</dbReference>
<proteinExistence type="predicted"/>
<sequence>MIFNVTGSGSGTSASLTVTAPAGATVTVSKDGKTKTKAAVTGTAVFKGLSTGIWTVTASKESDSASKTVEIKADYETQIGFFTATIHVVYPAGLVCTATNGSTTLNAPDTSGTWDCVVTAAGQWTVKLSTGFAEKVTVGASGESHTVNKWYVYKDGDQRTELTGGWTAVKKQKPTVEFQEDRFAVSTGTIENQPAGMATTTNALNLKGFKTLCAAANMLTSLNSTVSILELGISKDKRTGASLKGGTVYKQEKGTGEHSLSVDISGVGEDLAAQYPYFNIYCCKGELYKMWLEV</sequence>
<protein>
    <submittedName>
        <fullName evidence="1">Uncharacterized protein</fullName>
    </submittedName>
</protein>
<evidence type="ECO:0000313" key="1">
    <source>
        <dbReference type="EMBL" id="DAF64687.1"/>
    </source>
</evidence>
<accession>A0A8S5TNI1</accession>
<organism evidence="1">
    <name type="scientific">Podoviridae sp. ct90d35</name>
    <dbReference type="NCBI Taxonomy" id="2827724"/>
    <lineage>
        <taxon>Viruses</taxon>
        <taxon>Duplodnaviria</taxon>
        <taxon>Heunggongvirae</taxon>
        <taxon>Uroviricota</taxon>
        <taxon>Caudoviricetes</taxon>
    </lineage>
</organism>